<dbReference type="GO" id="GO:0003677">
    <property type="term" value="F:DNA binding"/>
    <property type="evidence" value="ECO:0007669"/>
    <property type="project" value="InterPro"/>
</dbReference>
<dbReference type="Proteomes" id="UP000269265">
    <property type="component" value="Unassembled WGS sequence"/>
</dbReference>
<organism evidence="2 3">
    <name type="scientific">Aquabacterium soli</name>
    <dbReference type="NCBI Taxonomy" id="2493092"/>
    <lineage>
        <taxon>Bacteria</taxon>
        <taxon>Pseudomonadati</taxon>
        <taxon>Pseudomonadota</taxon>
        <taxon>Betaproteobacteria</taxon>
        <taxon>Burkholderiales</taxon>
        <taxon>Aquabacterium</taxon>
    </lineage>
</organism>
<comment type="caution">
    <text evidence="2">The sequence shown here is derived from an EMBL/GenBank/DDBJ whole genome shotgun (WGS) entry which is preliminary data.</text>
</comment>
<accession>A0A426V2L6</accession>
<keyword evidence="3" id="KW-1185">Reference proteome</keyword>
<name>A0A426V2L6_9BURK</name>
<feature type="domain" description="HTH cro/C1-type" evidence="1">
    <location>
        <begin position="22"/>
        <end position="76"/>
    </location>
</feature>
<dbReference type="SUPFAM" id="SSF47413">
    <property type="entry name" value="lambda repressor-like DNA-binding domains"/>
    <property type="match status" value="1"/>
</dbReference>
<reference evidence="2 3" key="1">
    <citation type="submission" date="2018-12" db="EMBL/GenBank/DDBJ databases">
        <title>The whole draft genome of Aquabacterium sp. SJQ9.</title>
        <authorList>
            <person name="Sun L."/>
            <person name="Gao X."/>
            <person name="Chen W."/>
            <person name="Huang K."/>
        </authorList>
    </citation>
    <scope>NUCLEOTIDE SEQUENCE [LARGE SCALE GENOMIC DNA]</scope>
    <source>
        <strain evidence="2 3">SJQ9</strain>
    </source>
</reference>
<dbReference type="Gene3D" id="1.10.260.40">
    <property type="entry name" value="lambda repressor-like DNA-binding domains"/>
    <property type="match status" value="1"/>
</dbReference>
<dbReference type="AlphaFoldDB" id="A0A426V2L6"/>
<gene>
    <name evidence="2" type="ORF">EIP75_22310</name>
</gene>
<dbReference type="RefSeq" id="WP_125245409.1">
    <property type="nucleotide sequence ID" value="NZ_RSED01000029.1"/>
</dbReference>
<dbReference type="CDD" id="cd00093">
    <property type="entry name" value="HTH_XRE"/>
    <property type="match status" value="1"/>
</dbReference>
<dbReference type="EMBL" id="RSED01000029">
    <property type="protein sequence ID" value="RRS01060.1"/>
    <property type="molecule type" value="Genomic_DNA"/>
</dbReference>
<dbReference type="SMART" id="SM00530">
    <property type="entry name" value="HTH_XRE"/>
    <property type="match status" value="1"/>
</dbReference>
<dbReference type="OrthoDB" id="5422231at2"/>
<evidence type="ECO:0000313" key="2">
    <source>
        <dbReference type="EMBL" id="RRS01060.1"/>
    </source>
</evidence>
<sequence>MKRRAVILPSAREQLEELGLRLRLARERRGISQVLAAERVGCSRETLRRLEAGDPSVSLGTVLRVLRVLQLDADINSLAADTDLIGKLDDLAARGIQVGGARRSRA</sequence>
<proteinExistence type="predicted"/>
<evidence type="ECO:0000313" key="3">
    <source>
        <dbReference type="Proteomes" id="UP000269265"/>
    </source>
</evidence>
<dbReference type="InterPro" id="IPR010982">
    <property type="entry name" value="Lambda_DNA-bd_dom_sf"/>
</dbReference>
<dbReference type="PROSITE" id="PS50943">
    <property type="entry name" value="HTH_CROC1"/>
    <property type="match status" value="1"/>
</dbReference>
<dbReference type="Pfam" id="PF13560">
    <property type="entry name" value="HTH_31"/>
    <property type="match status" value="1"/>
</dbReference>
<protein>
    <submittedName>
        <fullName evidence="2">XRE family transcriptional regulator</fullName>
    </submittedName>
</protein>
<evidence type="ECO:0000259" key="1">
    <source>
        <dbReference type="PROSITE" id="PS50943"/>
    </source>
</evidence>
<dbReference type="InterPro" id="IPR001387">
    <property type="entry name" value="Cro/C1-type_HTH"/>
</dbReference>